<evidence type="ECO:0000313" key="2">
    <source>
        <dbReference type="Proteomes" id="UP000706151"/>
    </source>
</evidence>
<dbReference type="EMBL" id="JADJOT010000009">
    <property type="protein sequence ID" value="MBK7955087.1"/>
    <property type="molecule type" value="Genomic_DNA"/>
</dbReference>
<evidence type="ECO:0000313" key="1">
    <source>
        <dbReference type="EMBL" id="MBK7955087.1"/>
    </source>
</evidence>
<protein>
    <submittedName>
        <fullName evidence="1">Uncharacterized protein</fullName>
    </submittedName>
</protein>
<organism evidence="1 2">
    <name type="scientific">Candidatus Accumulibacter affinis</name>
    <dbReference type="NCBI Taxonomy" id="2954384"/>
    <lineage>
        <taxon>Bacteria</taxon>
        <taxon>Pseudomonadati</taxon>
        <taxon>Pseudomonadota</taxon>
        <taxon>Betaproteobacteria</taxon>
        <taxon>Candidatus Accumulibacter</taxon>
    </lineage>
</organism>
<name>A0A935TEX8_9PROT</name>
<accession>A0A935TEX8</accession>
<comment type="caution">
    <text evidence="1">The sequence shown here is derived from an EMBL/GenBank/DDBJ whole genome shotgun (WGS) entry which is preliminary data.</text>
</comment>
<gene>
    <name evidence="1" type="ORF">IPK02_14680</name>
</gene>
<dbReference type="AlphaFoldDB" id="A0A935TEX8"/>
<reference evidence="1 2" key="1">
    <citation type="submission" date="2020-10" db="EMBL/GenBank/DDBJ databases">
        <title>Connecting structure to function with the recovery of over 1000 high-quality activated sludge metagenome-assembled genomes encoding full-length rRNA genes using long-read sequencing.</title>
        <authorList>
            <person name="Singleton C.M."/>
            <person name="Petriglieri F."/>
            <person name="Kristensen J.M."/>
            <person name="Kirkegaard R.H."/>
            <person name="Michaelsen T.Y."/>
            <person name="Andersen M.H."/>
            <person name="Karst S.M."/>
            <person name="Dueholm M.S."/>
            <person name="Nielsen P.H."/>
            <person name="Albertsen M."/>
        </authorList>
    </citation>
    <scope>NUCLEOTIDE SEQUENCE [LARGE SCALE GENOMIC DNA]</scope>
    <source>
        <strain evidence="1">Fred_18-Q3-R57-64_BAT3C.720</strain>
    </source>
</reference>
<proteinExistence type="predicted"/>
<sequence length="138" mass="14640">MTTTLTTTLTGAARLSTDPFGFSQEEVIMMSKGKLLSLSALGLLLAGCASDQQILSSEQDQAILVAARRGQFELSCPSARGIVLSSNLLQPVLWNGIERAEYTVGVEGCGKKTTYIVVCQVRSVSCLAVTGRNQAVLQ</sequence>
<dbReference type="Proteomes" id="UP000706151">
    <property type="component" value="Unassembled WGS sequence"/>
</dbReference>